<dbReference type="Pfam" id="PF07992">
    <property type="entry name" value="Pyr_redox_2"/>
    <property type="match status" value="1"/>
</dbReference>
<dbReference type="InterPro" id="IPR051691">
    <property type="entry name" value="Metab_Enz_Cyan_OpOx_G3PDH"/>
</dbReference>
<sequence length="417" mass="45593">MECYDVLVIGGGPAGLAAALSAKENGASTLIVEREAHPGGILKQCIHDGFGLIQFKEKLSGPEYAERFIKMVKEADIKILTSTFVIKVEEAENKFVVTLVNSESAVFQISSKTLVLANGCRERTSKQIFINGTRPAGILTAGTAQFFVNIAGYLPCKKCIILGSGDIGLIMARRLKLEGAEVLGVYEAKPSPSGLTRNIVQCLNDYSIPLYLSKTITRVFGTDRIEAAEIVSLDENMNPIKGTEETIKCDGIILSVGLIPENEISEALEIALDSSTKGPYVDENFMTLKEGVFSCGNVLHVNDLVDYVSESGKLAGANAAKYSKDNLSRELIPIKAPKDDFLYVVPQFINKTADGEVVIYFRSKDIRENTSVTIKCGSKILYNKNYLKIKPPEMERIKLDLSGVDLKNEQFIELIMA</sequence>
<feature type="domain" description="FAD/NAD(P)-binding" evidence="2">
    <location>
        <begin position="4"/>
        <end position="299"/>
    </location>
</feature>
<proteinExistence type="predicted"/>
<dbReference type="PANTHER" id="PTHR42949">
    <property type="entry name" value="ANAEROBIC GLYCEROL-3-PHOSPHATE DEHYDROGENASE SUBUNIT B"/>
    <property type="match status" value="1"/>
</dbReference>
<name>A0ABQ5N3U9_9CLOT</name>
<dbReference type="InterPro" id="IPR036188">
    <property type="entry name" value="FAD/NAD-bd_sf"/>
</dbReference>
<accession>A0ABQ5N3U9</accession>
<dbReference type="Proteomes" id="UP001208567">
    <property type="component" value="Unassembled WGS sequence"/>
</dbReference>
<reference evidence="3 4" key="1">
    <citation type="journal article" date="2024" name="Int. J. Syst. Evol. Microbiol.">
        <title>Clostridium omnivorum sp. nov., isolated from anoxic soil under the treatment of reductive soil disinfestation.</title>
        <authorList>
            <person name="Ueki A."/>
            <person name="Tonouchi A."/>
            <person name="Kaku N."/>
            <person name="Honma S."/>
            <person name="Ueki K."/>
        </authorList>
    </citation>
    <scope>NUCLEOTIDE SEQUENCE [LARGE SCALE GENOMIC DNA]</scope>
    <source>
        <strain evidence="3 4">E14</strain>
    </source>
</reference>
<gene>
    <name evidence="3" type="ORF">bsdE14_13120</name>
</gene>
<dbReference type="EMBL" id="BRXR01000001">
    <property type="protein sequence ID" value="GLC29902.1"/>
    <property type="molecule type" value="Genomic_DNA"/>
</dbReference>
<protein>
    <submittedName>
        <fullName evidence="3">Pyridine nucleotide-disulfide oxidoreductase</fullName>
    </submittedName>
</protein>
<comment type="caution">
    <text evidence="3">The sequence shown here is derived from an EMBL/GenBank/DDBJ whole genome shotgun (WGS) entry which is preliminary data.</text>
</comment>
<evidence type="ECO:0000313" key="3">
    <source>
        <dbReference type="EMBL" id="GLC29902.1"/>
    </source>
</evidence>
<dbReference type="InterPro" id="IPR023753">
    <property type="entry name" value="FAD/NAD-binding_dom"/>
</dbReference>
<dbReference type="PRINTS" id="PR00411">
    <property type="entry name" value="PNDRDTASEI"/>
</dbReference>
<keyword evidence="4" id="KW-1185">Reference proteome</keyword>
<organism evidence="3 4">
    <name type="scientific">Clostridium omnivorum</name>
    <dbReference type="NCBI Taxonomy" id="1604902"/>
    <lineage>
        <taxon>Bacteria</taxon>
        <taxon>Bacillati</taxon>
        <taxon>Bacillota</taxon>
        <taxon>Clostridia</taxon>
        <taxon>Eubacteriales</taxon>
        <taxon>Clostridiaceae</taxon>
        <taxon>Clostridium</taxon>
    </lineage>
</organism>
<dbReference type="SUPFAM" id="SSF51905">
    <property type="entry name" value="FAD/NAD(P)-binding domain"/>
    <property type="match status" value="1"/>
</dbReference>
<evidence type="ECO:0000256" key="1">
    <source>
        <dbReference type="ARBA" id="ARBA00023002"/>
    </source>
</evidence>
<dbReference type="RefSeq" id="WP_264849176.1">
    <property type="nucleotide sequence ID" value="NZ_BRXR01000001.1"/>
</dbReference>
<evidence type="ECO:0000313" key="4">
    <source>
        <dbReference type="Proteomes" id="UP001208567"/>
    </source>
</evidence>
<evidence type="ECO:0000259" key="2">
    <source>
        <dbReference type="Pfam" id="PF07992"/>
    </source>
</evidence>
<dbReference type="PRINTS" id="PR00368">
    <property type="entry name" value="FADPNR"/>
</dbReference>
<dbReference type="PANTHER" id="PTHR42949:SF3">
    <property type="entry name" value="ANAEROBIC GLYCEROL-3-PHOSPHATE DEHYDROGENASE SUBUNIT B"/>
    <property type="match status" value="1"/>
</dbReference>
<keyword evidence="1" id="KW-0560">Oxidoreductase</keyword>
<dbReference type="Gene3D" id="3.50.50.60">
    <property type="entry name" value="FAD/NAD(P)-binding domain"/>
    <property type="match status" value="2"/>
</dbReference>